<dbReference type="EMBL" id="JH794457">
    <property type="protein sequence ID" value="ELQ61728.1"/>
    <property type="molecule type" value="Genomic_DNA"/>
</dbReference>
<organism>
    <name type="scientific">Pyricularia oryzae (strain P131)</name>
    <name type="common">Rice blast fungus</name>
    <name type="synonym">Magnaporthe oryzae</name>
    <dbReference type="NCBI Taxonomy" id="1143193"/>
    <lineage>
        <taxon>Eukaryota</taxon>
        <taxon>Fungi</taxon>
        <taxon>Dikarya</taxon>
        <taxon>Ascomycota</taxon>
        <taxon>Pezizomycotina</taxon>
        <taxon>Sordariomycetes</taxon>
        <taxon>Sordariomycetidae</taxon>
        <taxon>Magnaporthales</taxon>
        <taxon>Pyriculariaceae</taxon>
        <taxon>Pyricularia</taxon>
    </lineage>
</organism>
<feature type="compositionally biased region" description="Polar residues" evidence="1">
    <location>
        <begin position="1"/>
        <end position="14"/>
    </location>
</feature>
<name>L7J0N6_PYRO1</name>
<proteinExistence type="predicted"/>
<reference evidence="2" key="1">
    <citation type="journal article" date="2012" name="PLoS Genet.">
        <title>Comparative analysis of the genomes of two field isolates of the rice blast fungus Magnaporthe oryzae.</title>
        <authorList>
            <person name="Xue M."/>
            <person name="Yang J."/>
            <person name="Li Z."/>
            <person name="Hu S."/>
            <person name="Yao N."/>
            <person name="Dean R.A."/>
            <person name="Zhao W."/>
            <person name="Shen M."/>
            <person name="Zhang H."/>
            <person name="Li C."/>
            <person name="Liu L."/>
            <person name="Cao L."/>
            <person name="Xu X."/>
            <person name="Xing Y."/>
            <person name="Hsiang T."/>
            <person name="Zhang Z."/>
            <person name="Xu J.R."/>
            <person name="Peng Y.L."/>
        </authorList>
    </citation>
    <scope>NUCLEOTIDE SEQUENCE [LARGE SCALE GENOMIC DNA]</scope>
    <source>
        <strain evidence="2">P131</strain>
    </source>
</reference>
<evidence type="ECO:0000313" key="2">
    <source>
        <dbReference type="EMBL" id="ELQ61728.1"/>
    </source>
</evidence>
<sequence>MTPDNGTRHLTSNIPGRVDTKVIADAKTNEPNTGAVFRNSPVSFHEAMTESGKYAKYKTGYNVNPSDGNAYGMHPNPAKQRSDGQLGTPLPGPATNNGVNRAPVPDIAVNNMASFQHLKPDQAD</sequence>
<gene>
    <name evidence="2" type="ORF">OOW_P131scaffold01156g3</name>
</gene>
<accession>L7J0N6</accession>
<feature type="region of interest" description="Disordered" evidence="1">
    <location>
        <begin position="51"/>
        <end position="104"/>
    </location>
</feature>
<protein>
    <submittedName>
        <fullName evidence="2">Uncharacterized protein</fullName>
    </submittedName>
</protein>
<feature type="region of interest" description="Disordered" evidence="1">
    <location>
        <begin position="1"/>
        <end position="20"/>
    </location>
</feature>
<dbReference type="AlphaFoldDB" id="L7J0N6"/>
<evidence type="ECO:0000256" key="1">
    <source>
        <dbReference type="SAM" id="MobiDB-lite"/>
    </source>
</evidence>